<evidence type="ECO:0000259" key="1">
    <source>
        <dbReference type="Pfam" id="PF04765"/>
    </source>
</evidence>
<sequence>MATARWKKWLDVDALAKQMETYCANGLQPWTTNKFPYTTVAAVVARSMYWKCGGESRC</sequence>
<dbReference type="STRING" id="93759.A0A1R3H5Y1"/>
<dbReference type="EMBL" id="AWUE01020816">
    <property type="protein sequence ID" value="OMO65670.1"/>
    <property type="molecule type" value="Genomic_DNA"/>
</dbReference>
<name>A0A1R3H5Y1_9ROSI</name>
<protein>
    <recommendedName>
        <fullName evidence="1">TOD1/MUCI70 glycosyltransferase-like domain-containing protein</fullName>
    </recommendedName>
</protein>
<proteinExistence type="predicted"/>
<keyword evidence="3" id="KW-1185">Reference proteome</keyword>
<gene>
    <name evidence="2" type="ORF">COLO4_31074</name>
</gene>
<dbReference type="Pfam" id="PF04765">
    <property type="entry name" value="TOD1_MUCI70"/>
    <property type="match status" value="1"/>
</dbReference>
<dbReference type="AlphaFoldDB" id="A0A1R3H5Y1"/>
<comment type="caution">
    <text evidence="2">The sequence shown here is derived from an EMBL/GenBank/DDBJ whole genome shotgun (WGS) entry which is preliminary data.</text>
</comment>
<dbReference type="OrthoDB" id="1905162at2759"/>
<evidence type="ECO:0000313" key="3">
    <source>
        <dbReference type="Proteomes" id="UP000187203"/>
    </source>
</evidence>
<evidence type="ECO:0000313" key="2">
    <source>
        <dbReference type="EMBL" id="OMO65670.1"/>
    </source>
</evidence>
<dbReference type="InterPro" id="IPR048354">
    <property type="entry name" value="TOD1_MUCI70_glycTrfase_dom"/>
</dbReference>
<organism evidence="2 3">
    <name type="scientific">Corchorus olitorius</name>
    <dbReference type="NCBI Taxonomy" id="93759"/>
    <lineage>
        <taxon>Eukaryota</taxon>
        <taxon>Viridiplantae</taxon>
        <taxon>Streptophyta</taxon>
        <taxon>Embryophyta</taxon>
        <taxon>Tracheophyta</taxon>
        <taxon>Spermatophyta</taxon>
        <taxon>Magnoliopsida</taxon>
        <taxon>eudicotyledons</taxon>
        <taxon>Gunneridae</taxon>
        <taxon>Pentapetalae</taxon>
        <taxon>rosids</taxon>
        <taxon>malvids</taxon>
        <taxon>Malvales</taxon>
        <taxon>Malvaceae</taxon>
        <taxon>Grewioideae</taxon>
        <taxon>Apeibeae</taxon>
        <taxon>Corchorus</taxon>
    </lineage>
</organism>
<reference evidence="3" key="1">
    <citation type="submission" date="2013-09" db="EMBL/GenBank/DDBJ databases">
        <title>Corchorus olitorius genome sequencing.</title>
        <authorList>
            <person name="Alam M."/>
            <person name="Haque M.S."/>
            <person name="Islam M.S."/>
            <person name="Emdad E.M."/>
            <person name="Islam M.M."/>
            <person name="Ahmed B."/>
            <person name="Halim A."/>
            <person name="Hossen Q.M.M."/>
            <person name="Hossain M.Z."/>
            <person name="Ahmed R."/>
            <person name="Khan M.M."/>
            <person name="Islam R."/>
            <person name="Rashid M.M."/>
            <person name="Khan S.A."/>
            <person name="Rahman M.S."/>
            <person name="Alam M."/>
            <person name="Yahiya A.S."/>
            <person name="Khan M.S."/>
            <person name="Azam M.S."/>
            <person name="Haque T."/>
            <person name="Lashkar M.Z.H."/>
            <person name="Akhand A.I."/>
            <person name="Morshed G."/>
            <person name="Roy S."/>
            <person name="Uddin K.S."/>
            <person name="Rabeya T."/>
            <person name="Hossain A.S."/>
            <person name="Chowdhury A."/>
            <person name="Snigdha A.R."/>
            <person name="Mortoza M.S."/>
            <person name="Matin S.A."/>
            <person name="Hoque S.M.E."/>
            <person name="Islam M.K."/>
            <person name="Roy D.K."/>
            <person name="Haider R."/>
            <person name="Moosa M.M."/>
            <person name="Elias S.M."/>
            <person name="Hasan A.M."/>
            <person name="Jahan S."/>
            <person name="Shafiuddin M."/>
            <person name="Mahmood N."/>
            <person name="Shommy N.S."/>
        </authorList>
    </citation>
    <scope>NUCLEOTIDE SEQUENCE [LARGE SCALE GENOMIC DNA]</scope>
    <source>
        <strain evidence="3">cv. O-4</strain>
    </source>
</reference>
<dbReference type="Proteomes" id="UP000187203">
    <property type="component" value="Unassembled WGS sequence"/>
</dbReference>
<feature type="domain" description="TOD1/MUCI70 glycosyltransferase-like" evidence="1">
    <location>
        <begin position="2"/>
        <end position="40"/>
    </location>
</feature>
<accession>A0A1R3H5Y1</accession>